<dbReference type="InterPro" id="IPR003959">
    <property type="entry name" value="ATPase_AAA_core"/>
</dbReference>
<keyword evidence="1" id="KW-0547">Nucleotide-binding</keyword>
<feature type="domain" description="ATPase AAA-type core" evidence="3">
    <location>
        <begin position="157"/>
        <end position="206"/>
    </location>
</feature>
<dbReference type="SUPFAM" id="SSF52540">
    <property type="entry name" value="P-loop containing nucleoside triphosphate hydrolases"/>
    <property type="match status" value="1"/>
</dbReference>
<evidence type="ECO:0000313" key="5">
    <source>
        <dbReference type="Proteomes" id="UP001162164"/>
    </source>
</evidence>
<keyword evidence="5" id="KW-1185">Reference proteome</keyword>
<evidence type="ECO:0000313" key="4">
    <source>
        <dbReference type="EMBL" id="KAJ8972677.1"/>
    </source>
</evidence>
<dbReference type="Proteomes" id="UP001162164">
    <property type="component" value="Unassembled WGS sequence"/>
</dbReference>
<accession>A0ABQ9J532</accession>
<organism evidence="4 5">
    <name type="scientific">Molorchus minor</name>
    <dbReference type="NCBI Taxonomy" id="1323400"/>
    <lineage>
        <taxon>Eukaryota</taxon>
        <taxon>Metazoa</taxon>
        <taxon>Ecdysozoa</taxon>
        <taxon>Arthropoda</taxon>
        <taxon>Hexapoda</taxon>
        <taxon>Insecta</taxon>
        <taxon>Pterygota</taxon>
        <taxon>Neoptera</taxon>
        <taxon>Endopterygota</taxon>
        <taxon>Coleoptera</taxon>
        <taxon>Polyphaga</taxon>
        <taxon>Cucujiformia</taxon>
        <taxon>Chrysomeloidea</taxon>
        <taxon>Cerambycidae</taxon>
        <taxon>Lamiinae</taxon>
        <taxon>Monochamini</taxon>
        <taxon>Molorchus</taxon>
    </lineage>
</organism>
<gene>
    <name evidence="4" type="ORF">NQ317_001697</name>
</gene>
<comment type="caution">
    <text evidence="4">The sequence shown here is derived from an EMBL/GenBank/DDBJ whole genome shotgun (WGS) entry which is preliminary data.</text>
</comment>
<evidence type="ECO:0000256" key="2">
    <source>
        <dbReference type="ARBA" id="ARBA00022840"/>
    </source>
</evidence>
<reference evidence="4" key="1">
    <citation type="journal article" date="2023" name="Insect Mol. Biol.">
        <title>Genome sequencing provides insights into the evolution of gene families encoding plant cell wall-degrading enzymes in longhorned beetles.</title>
        <authorList>
            <person name="Shin N.R."/>
            <person name="Okamura Y."/>
            <person name="Kirsch R."/>
            <person name="Pauchet Y."/>
        </authorList>
    </citation>
    <scope>NUCLEOTIDE SEQUENCE</scope>
    <source>
        <strain evidence="4">MMC_N1</strain>
    </source>
</reference>
<dbReference type="InterPro" id="IPR044539">
    <property type="entry name" value="Pch2-like"/>
</dbReference>
<sequence length="207" mass="23660">MTTKVEVEIILNTYSNNIPKKSIIGVVQRYLEMTNVRPNSVINLFQKDEHPILYDDVKTIIIEDIPNYNKTYVDFSNLEVKWYTTLAPLSKKEDDGEDGELVIATHLSLPSADLVNLWENLFYEDNIKQNLLRYAQTMMEFSEKGVDCNIISCNRVVLLHGPPGTGKTSLCKALAHKLTIRMSDRFTSGVLIEINSHSLFSKWFSEV</sequence>
<dbReference type="InterPro" id="IPR027417">
    <property type="entry name" value="P-loop_NTPase"/>
</dbReference>
<dbReference type="PANTHER" id="PTHR45991:SF1">
    <property type="entry name" value="PACHYTENE CHECKPOINT PROTEIN 2 HOMOLOG"/>
    <property type="match status" value="1"/>
</dbReference>
<dbReference type="PANTHER" id="PTHR45991">
    <property type="entry name" value="PACHYTENE CHECKPOINT PROTEIN 2"/>
    <property type="match status" value="1"/>
</dbReference>
<evidence type="ECO:0000256" key="1">
    <source>
        <dbReference type="ARBA" id="ARBA00022741"/>
    </source>
</evidence>
<protein>
    <recommendedName>
        <fullName evidence="3">ATPase AAA-type core domain-containing protein</fullName>
    </recommendedName>
</protein>
<dbReference type="EMBL" id="JAPWTJ010001311">
    <property type="protein sequence ID" value="KAJ8972677.1"/>
    <property type="molecule type" value="Genomic_DNA"/>
</dbReference>
<dbReference type="Gene3D" id="3.40.50.300">
    <property type="entry name" value="P-loop containing nucleotide triphosphate hydrolases"/>
    <property type="match status" value="1"/>
</dbReference>
<keyword evidence="2" id="KW-0067">ATP-binding</keyword>
<name>A0ABQ9J532_9CUCU</name>
<dbReference type="Pfam" id="PF00004">
    <property type="entry name" value="AAA"/>
    <property type="match status" value="1"/>
</dbReference>
<evidence type="ECO:0000259" key="3">
    <source>
        <dbReference type="Pfam" id="PF00004"/>
    </source>
</evidence>
<proteinExistence type="predicted"/>